<dbReference type="SUPFAM" id="SSF52490">
    <property type="entry name" value="Tubulin nucleotide-binding domain-like"/>
    <property type="match status" value="1"/>
</dbReference>
<evidence type="ECO:0000313" key="2">
    <source>
        <dbReference type="Proteomes" id="UP001501175"/>
    </source>
</evidence>
<name>A0ABP8MBG3_9BACT</name>
<sequence>MKLFLFGIGGTGARVLRSLTMLLAAGAKTPADLTIIPILLDMDMQNGDTERSLRIVELYRTIRRGAYKDTAAQGGQSERRTFFATPMQPLGTLQADNAQERIGDSILPKLTEHQGTFEEFLNVSSLEDIDREFLKLFYDNSARPTSAELKLNLSVGFKGNPNIGSVVFNSLEDSAVYKYFTGAFNNETDRIFIISSIFGGTGSSGFPQLVKLLQHPSQKMPIRNARKGAVTVMPYFALEENAGSSIDQNRFLSKTKAALSYYQNQIQLDALYYIGDRPGAKLYPNVEGGSQQINNAHIVEMLAAEAVLNFAMTGNDDFGDNKRYYEYALRRNDRKLDLPHFHDNTYHNLLEPLIRFSYATKFFTDFVPANINEAFAKNLQLPQQLNTNTFYTSLRNFMSFHYKEWLRELAENDRSFNPFDLNAPYNSMVRSRQIETGFFNKGISDGFLKEQAGKAENTLQAAYPQPEMRFMQILIEVAERCREKLGPINRELADAVV</sequence>
<accession>A0ABP8MBG3</accession>
<gene>
    <name evidence="1" type="ORF">GCM10023189_04930</name>
</gene>
<proteinExistence type="predicted"/>
<organism evidence="1 2">
    <name type="scientific">Nibrella saemangeumensis</name>
    <dbReference type="NCBI Taxonomy" id="1084526"/>
    <lineage>
        <taxon>Bacteria</taxon>
        <taxon>Pseudomonadati</taxon>
        <taxon>Bacteroidota</taxon>
        <taxon>Cytophagia</taxon>
        <taxon>Cytophagales</taxon>
        <taxon>Spirosomataceae</taxon>
        <taxon>Nibrella</taxon>
    </lineage>
</organism>
<dbReference type="Gene3D" id="3.40.50.1440">
    <property type="entry name" value="Tubulin/FtsZ, GTPase domain"/>
    <property type="match status" value="1"/>
</dbReference>
<dbReference type="Proteomes" id="UP001501175">
    <property type="component" value="Unassembled WGS sequence"/>
</dbReference>
<evidence type="ECO:0000313" key="1">
    <source>
        <dbReference type="EMBL" id="GAA4447894.1"/>
    </source>
</evidence>
<dbReference type="InterPro" id="IPR036525">
    <property type="entry name" value="Tubulin/FtsZ_GTPase_sf"/>
</dbReference>
<protein>
    <recommendedName>
        <fullName evidence="3">Tubulin/FtsZ family, GTPase domain</fullName>
    </recommendedName>
</protein>
<dbReference type="EMBL" id="BAABHD010000005">
    <property type="protein sequence ID" value="GAA4447894.1"/>
    <property type="molecule type" value="Genomic_DNA"/>
</dbReference>
<dbReference type="RefSeq" id="WP_345240208.1">
    <property type="nucleotide sequence ID" value="NZ_BAABHD010000005.1"/>
</dbReference>
<comment type="caution">
    <text evidence="1">The sequence shown here is derived from an EMBL/GenBank/DDBJ whole genome shotgun (WGS) entry which is preliminary data.</text>
</comment>
<reference evidence="2" key="1">
    <citation type="journal article" date="2019" name="Int. J. Syst. Evol. Microbiol.">
        <title>The Global Catalogue of Microorganisms (GCM) 10K type strain sequencing project: providing services to taxonomists for standard genome sequencing and annotation.</title>
        <authorList>
            <consortium name="The Broad Institute Genomics Platform"/>
            <consortium name="The Broad Institute Genome Sequencing Center for Infectious Disease"/>
            <person name="Wu L."/>
            <person name="Ma J."/>
        </authorList>
    </citation>
    <scope>NUCLEOTIDE SEQUENCE [LARGE SCALE GENOMIC DNA]</scope>
    <source>
        <strain evidence="2">JCM 17927</strain>
    </source>
</reference>
<evidence type="ECO:0008006" key="3">
    <source>
        <dbReference type="Google" id="ProtNLM"/>
    </source>
</evidence>
<keyword evidence="2" id="KW-1185">Reference proteome</keyword>